<keyword evidence="16 19" id="KW-0057">Aromatic amino acid biosynthesis</keyword>
<evidence type="ECO:0000256" key="4">
    <source>
        <dbReference type="ARBA" id="ARBA00003485"/>
    </source>
</evidence>
<dbReference type="Pfam" id="PF24621">
    <property type="entry name" value="DHQS_C"/>
    <property type="match status" value="1"/>
</dbReference>
<organism evidence="22 23">
    <name type="scientific">Campylobacter porcelli</name>
    <dbReference type="NCBI Taxonomy" id="1660073"/>
    <lineage>
        <taxon>Bacteria</taxon>
        <taxon>Pseudomonadati</taxon>
        <taxon>Campylobacterota</taxon>
        <taxon>Epsilonproteobacteria</taxon>
        <taxon>Campylobacterales</taxon>
        <taxon>Campylobacteraceae</taxon>
        <taxon>Campylobacter</taxon>
    </lineage>
</organism>
<evidence type="ECO:0000256" key="12">
    <source>
        <dbReference type="ARBA" id="ARBA00022723"/>
    </source>
</evidence>
<comment type="cofactor">
    <cofactor evidence="19">
        <name>Co(2+)</name>
        <dbReference type="ChEBI" id="CHEBI:48828"/>
    </cofactor>
    <cofactor evidence="19">
        <name>Zn(2+)</name>
        <dbReference type="ChEBI" id="CHEBI:29105"/>
    </cofactor>
    <text evidence="19">Binds 1 divalent metal cation per subunit. Can use either Co(2+) or Zn(2+).</text>
</comment>
<evidence type="ECO:0000256" key="14">
    <source>
        <dbReference type="ARBA" id="ARBA00022833"/>
    </source>
</evidence>
<comment type="similarity">
    <text evidence="7 19">Belongs to the sugar phosphate cyclases superfamily. Dehydroquinate synthase family.</text>
</comment>
<feature type="binding site" evidence="19">
    <location>
        <position position="173"/>
    </location>
    <ligand>
        <name>Zn(2+)</name>
        <dbReference type="ChEBI" id="CHEBI:29105"/>
    </ligand>
</feature>
<dbReference type="PANTHER" id="PTHR43622">
    <property type="entry name" value="3-DEHYDROQUINATE SYNTHASE"/>
    <property type="match status" value="1"/>
</dbReference>
<comment type="function">
    <text evidence="4 19">Catalyzes the conversion of 3-deoxy-D-arabino-heptulosonate 7-phosphate (DAHP) to dehydroquinate (DHQ).</text>
</comment>
<evidence type="ECO:0000256" key="2">
    <source>
        <dbReference type="ARBA" id="ARBA00001911"/>
    </source>
</evidence>
<dbReference type="GO" id="GO:0008652">
    <property type="term" value="P:amino acid biosynthetic process"/>
    <property type="evidence" value="ECO:0007669"/>
    <property type="project" value="UniProtKB-KW"/>
</dbReference>
<proteinExistence type="inferred from homology"/>
<dbReference type="CDD" id="cd08195">
    <property type="entry name" value="DHQS"/>
    <property type="match status" value="1"/>
</dbReference>
<accession>A0A1X9SWK3</accession>
<dbReference type="GO" id="GO:0003856">
    <property type="term" value="F:3-dehydroquinate synthase activity"/>
    <property type="evidence" value="ECO:0007669"/>
    <property type="project" value="UniProtKB-UniRule"/>
</dbReference>
<evidence type="ECO:0000256" key="6">
    <source>
        <dbReference type="ARBA" id="ARBA00004661"/>
    </source>
</evidence>
<dbReference type="HAMAP" id="MF_00110">
    <property type="entry name" value="DHQ_synthase"/>
    <property type="match status" value="1"/>
</dbReference>
<evidence type="ECO:0000256" key="16">
    <source>
        <dbReference type="ARBA" id="ARBA00023141"/>
    </source>
</evidence>
<keyword evidence="18 19" id="KW-0170">Cobalt</keyword>
<dbReference type="KEGG" id="camy:CSUIS_0839"/>
<dbReference type="UniPathway" id="UPA00053">
    <property type="reaction ID" value="UER00085"/>
</dbReference>
<keyword evidence="10 19" id="KW-0963">Cytoplasm</keyword>
<comment type="catalytic activity">
    <reaction evidence="1 19">
        <text>7-phospho-2-dehydro-3-deoxy-D-arabino-heptonate = 3-dehydroquinate + phosphate</text>
        <dbReference type="Rhea" id="RHEA:21968"/>
        <dbReference type="ChEBI" id="CHEBI:32364"/>
        <dbReference type="ChEBI" id="CHEBI:43474"/>
        <dbReference type="ChEBI" id="CHEBI:58394"/>
        <dbReference type="EC" id="4.2.3.4"/>
    </reaction>
</comment>
<evidence type="ECO:0000256" key="8">
    <source>
        <dbReference type="ARBA" id="ARBA00013031"/>
    </source>
</evidence>
<dbReference type="NCBIfam" id="TIGR01357">
    <property type="entry name" value="aroB"/>
    <property type="match status" value="1"/>
</dbReference>
<dbReference type="GO" id="GO:0000166">
    <property type="term" value="F:nucleotide binding"/>
    <property type="evidence" value="ECO:0007669"/>
    <property type="project" value="UniProtKB-KW"/>
</dbReference>
<dbReference type="AlphaFoldDB" id="A0A1X9SWK3"/>
<evidence type="ECO:0000256" key="1">
    <source>
        <dbReference type="ARBA" id="ARBA00001393"/>
    </source>
</evidence>
<feature type="binding site" evidence="19">
    <location>
        <begin position="60"/>
        <end position="65"/>
    </location>
    <ligand>
        <name>NAD(+)</name>
        <dbReference type="ChEBI" id="CHEBI:57540"/>
    </ligand>
</feature>
<dbReference type="InterPro" id="IPR030963">
    <property type="entry name" value="DHQ_synth_fam"/>
</dbReference>
<evidence type="ECO:0000313" key="23">
    <source>
        <dbReference type="Proteomes" id="UP000194260"/>
    </source>
</evidence>
<dbReference type="InterPro" id="IPR016037">
    <property type="entry name" value="DHQ_synth_AroB"/>
</dbReference>
<feature type="binding site" evidence="19">
    <location>
        <position position="140"/>
    </location>
    <ligand>
        <name>NAD(+)</name>
        <dbReference type="ChEBI" id="CHEBI:57540"/>
    </ligand>
</feature>
<dbReference type="STRING" id="1660073.CSUIS_0839"/>
<evidence type="ECO:0000256" key="5">
    <source>
        <dbReference type="ARBA" id="ARBA00004496"/>
    </source>
</evidence>
<sequence length="344" mass="38523">MQIDINLDKNSYKVYIDELDKLKFKGKVSIITNSKVGGLYLAEILDLIEADEKYVITIADGEEYKNLATIEDILEQLFVSRLDRSSTIIALGGGVVSDMSGFVASIYERGIDFITIPTTLLAQVDASVGGKTGINNKFGKNLIGSFYQPKAVYCQSKFLKSLPSREFVAGIAEAIKMAVMFDKKFFEFFESCDINNQDDLTKIIKRCVELKAMVVSQDEREKGLRAVLNYGHTFAHVIENELNYKGLLHGEAVAVGMNMANKLAVNLGLLSVKELDRIENLLIKFDLPTKYKIKDEYAFYDAFNLDKKSENSVIKFILPNGIGANTIKSDISKEQVIEVLRLFK</sequence>
<evidence type="ECO:0000256" key="7">
    <source>
        <dbReference type="ARBA" id="ARBA00005412"/>
    </source>
</evidence>
<dbReference type="SUPFAM" id="SSF56796">
    <property type="entry name" value="Dehydroquinate synthase-like"/>
    <property type="match status" value="1"/>
</dbReference>
<evidence type="ECO:0000256" key="13">
    <source>
        <dbReference type="ARBA" id="ARBA00022741"/>
    </source>
</evidence>
<dbReference type="GO" id="GO:0046872">
    <property type="term" value="F:metal ion binding"/>
    <property type="evidence" value="ECO:0007669"/>
    <property type="project" value="UniProtKB-KW"/>
</dbReference>
<dbReference type="PIRSF" id="PIRSF001455">
    <property type="entry name" value="DHQ_synth"/>
    <property type="match status" value="1"/>
</dbReference>
<dbReference type="Proteomes" id="UP000194260">
    <property type="component" value="Chromosome"/>
</dbReference>
<dbReference type="Gene3D" id="3.40.50.1970">
    <property type="match status" value="1"/>
</dbReference>
<dbReference type="EMBL" id="CP018789">
    <property type="protein sequence ID" value="ARR00654.1"/>
    <property type="molecule type" value="Genomic_DNA"/>
</dbReference>
<keyword evidence="12 19" id="KW-0479">Metal-binding</keyword>
<dbReference type="RefSeq" id="WP_086297323.1">
    <property type="nucleotide sequence ID" value="NZ_CP018789.1"/>
</dbReference>
<comment type="pathway">
    <text evidence="6 19">Metabolic intermediate biosynthesis; chorismate biosynthesis; chorismate from D-erythrose 4-phosphate and phosphoenolpyruvate: step 2/7.</text>
</comment>
<evidence type="ECO:0000256" key="11">
    <source>
        <dbReference type="ARBA" id="ARBA00022605"/>
    </source>
</evidence>
<dbReference type="EC" id="4.2.3.4" evidence="8 19"/>
<dbReference type="InterPro" id="IPR050071">
    <property type="entry name" value="Dehydroquinate_synthase"/>
</dbReference>
<evidence type="ECO:0000256" key="9">
    <source>
        <dbReference type="ARBA" id="ARBA00017684"/>
    </source>
</evidence>
<keyword evidence="17 19" id="KW-0456">Lyase</keyword>
<dbReference type="Pfam" id="PF01761">
    <property type="entry name" value="DHQ_synthase"/>
    <property type="match status" value="1"/>
</dbReference>
<feature type="binding site" evidence="19">
    <location>
        <begin position="118"/>
        <end position="119"/>
    </location>
    <ligand>
        <name>NAD(+)</name>
        <dbReference type="ChEBI" id="CHEBI:57540"/>
    </ligand>
</feature>
<keyword evidence="11 19" id="KW-0028">Amino-acid biosynthesis</keyword>
<keyword evidence="13 19" id="KW-0547">Nucleotide-binding</keyword>
<dbReference type="InterPro" id="IPR030960">
    <property type="entry name" value="DHQS/DOIS_N"/>
</dbReference>
<name>A0A1X9SWK3_9BACT</name>
<feature type="binding site" evidence="19">
    <location>
        <position position="131"/>
    </location>
    <ligand>
        <name>NAD(+)</name>
        <dbReference type="ChEBI" id="CHEBI:57540"/>
    </ligand>
</feature>
<gene>
    <name evidence="19 22" type="primary">aroB</name>
    <name evidence="22" type="ORF">CSUIS_0839</name>
</gene>
<evidence type="ECO:0000256" key="19">
    <source>
        <dbReference type="HAMAP-Rule" id="MF_00110"/>
    </source>
</evidence>
<evidence type="ECO:0000256" key="17">
    <source>
        <dbReference type="ARBA" id="ARBA00023239"/>
    </source>
</evidence>
<keyword evidence="15 19" id="KW-0520">NAD</keyword>
<comment type="subcellular location">
    <subcellularLocation>
        <location evidence="5 19">Cytoplasm</location>
    </subcellularLocation>
</comment>
<reference evidence="23" key="1">
    <citation type="journal article" date="2017" name="Genome Biol. Evol.">
        <title>Comparative Genomic Analysis Identifies a Campylobacter Clade Deficient in Selenium Metabolism.</title>
        <authorList>
            <person name="Miller W.G."/>
            <person name="Yee E."/>
            <person name="Lopes B.S."/>
            <person name="Chapman M.H."/>
            <person name="Huynh S."/>
            <person name="Bono J.L."/>
            <person name="Parker C.T."/>
            <person name="Strachan N.J.C."/>
            <person name="Forbes K.J."/>
        </authorList>
    </citation>
    <scope>NUCLEOTIDE SEQUENCE [LARGE SCALE GENOMIC DNA]</scope>
    <source>
        <strain evidence="23">RM6137</strain>
    </source>
</reference>
<comment type="cofactor">
    <cofactor evidence="3">
        <name>Zn(2+)</name>
        <dbReference type="ChEBI" id="CHEBI:29105"/>
    </cofactor>
</comment>
<keyword evidence="14 19" id="KW-0862">Zinc</keyword>
<evidence type="ECO:0000259" key="20">
    <source>
        <dbReference type="Pfam" id="PF01761"/>
    </source>
</evidence>
<dbReference type="GO" id="GO:0009423">
    <property type="term" value="P:chorismate biosynthetic process"/>
    <property type="evidence" value="ECO:0007669"/>
    <property type="project" value="UniProtKB-UniRule"/>
</dbReference>
<feature type="binding site" evidence="19">
    <location>
        <begin position="94"/>
        <end position="98"/>
    </location>
    <ligand>
        <name>NAD(+)</name>
        <dbReference type="ChEBI" id="CHEBI:57540"/>
    </ligand>
</feature>
<dbReference type="InterPro" id="IPR056179">
    <property type="entry name" value="DHQS_C"/>
</dbReference>
<evidence type="ECO:0000256" key="18">
    <source>
        <dbReference type="ARBA" id="ARBA00023285"/>
    </source>
</evidence>
<comment type="caution">
    <text evidence="19">Lacks conserved residue(s) required for the propagation of feature annotation.</text>
</comment>
<evidence type="ECO:0000256" key="3">
    <source>
        <dbReference type="ARBA" id="ARBA00001947"/>
    </source>
</evidence>
<feature type="binding site" evidence="19">
    <location>
        <position position="232"/>
    </location>
    <ligand>
        <name>Zn(2+)</name>
        <dbReference type="ChEBI" id="CHEBI:29105"/>
    </ligand>
</feature>
<comment type="cofactor">
    <cofactor evidence="2 19">
        <name>NAD(+)</name>
        <dbReference type="ChEBI" id="CHEBI:57540"/>
    </cofactor>
</comment>
<dbReference type="PANTHER" id="PTHR43622:SF7">
    <property type="entry name" value="3-DEHYDROQUINATE SYNTHASE, CHLOROPLASTIC"/>
    <property type="match status" value="1"/>
</dbReference>
<evidence type="ECO:0000256" key="10">
    <source>
        <dbReference type="ARBA" id="ARBA00022490"/>
    </source>
</evidence>
<evidence type="ECO:0000259" key="21">
    <source>
        <dbReference type="Pfam" id="PF24621"/>
    </source>
</evidence>
<dbReference type="GO" id="GO:0005737">
    <property type="term" value="C:cytoplasm"/>
    <property type="evidence" value="ECO:0007669"/>
    <property type="project" value="UniProtKB-SubCell"/>
</dbReference>
<evidence type="ECO:0000256" key="15">
    <source>
        <dbReference type="ARBA" id="ARBA00023027"/>
    </source>
</evidence>
<evidence type="ECO:0000313" key="22">
    <source>
        <dbReference type="EMBL" id="ARR00654.1"/>
    </source>
</evidence>
<dbReference type="GO" id="GO:0009073">
    <property type="term" value="P:aromatic amino acid family biosynthetic process"/>
    <property type="evidence" value="ECO:0007669"/>
    <property type="project" value="UniProtKB-KW"/>
</dbReference>
<feature type="binding site" evidence="19">
    <location>
        <position position="249"/>
    </location>
    <ligand>
        <name>Zn(2+)</name>
        <dbReference type="ChEBI" id="CHEBI:29105"/>
    </ligand>
</feature>
<feature type="domain" description="3-dehydroquinate synthase C-terminal" evidence="21">
    <location>
        <begin position="170"/>
        <end position="309"/>
    </location>
</feature>
<feature type="domain" description="3-dehydroquinate synthase N-terminal" evidence="20">
    <location>
        <begin position="56"/>
        <end position="168"/>
    </location>
</feature>
<protein>
    <recommendedName>
        <fullName evidence="9 19">3-dehydroquinate synthase</fullName>
        <shortName evidence="19">DHQS</shortName>
        <ecNumber evidence="8 19">4.2.3.4</ecNumber>
    </recommendedName>
</protein>
<dbReference type="Gene3D" id="1.20.1090.10">
    <property type="entry name" value="Dehydroquinate synthase-like - alpha domain"/>
    <property type="match status" value="1"/>
</dbReference>
<dbReference type="FunFam" id="3.40.50.1970:FF:000007">
    <property type="entry name" value="Pentafunctional AROM polypeptide"/>
    <property type="match status" value="1"/>
</dbReference>